<feature type="transmembrane region" description="Helical" evidence="11">
    <location>
        <begin position="343"/>
        <end position="364"/>
    </location>
</feature>
<dbReference type="InterPro" id="IPR008915">
    <property type="entry name" value="Peptidase_M50"/>
</dbReference>
<dbReference type="CDD" id="cd06163">
    <property type="entry name" value="S2P-M50_PDZ_RseP-like"/>
    <property type="match status" value="1"/>
</dbReference>
<dbReference type="PANTHER" id="PTHR42837:SF2">
    <property type="entry name" value="MEMBRANE METALLOPROTEASE ARASP2, CHLOROPLASTIC-RELATED"/>
    <property type="match status" value="1"/>
</dbReference>
<keyword evidence="4" id="KW-0645">Protease</keyword>
<evidence type="ECO:0000256" key="1">
    <source>
        <dbReference type="ARBA" id="ARBA00001947"/>
    </source>
</evidence>
<evidence type="ECO:0000313" key="13">
    <source>
        <dbReference type="EMBL" id="OGI83814.1"/>
    </source>
</evidence>
<dbReference type="GO" id="GO:0016020">
    <property type="term" value="C:membrane"/>
    <property type="evidence" value="ECO:0007669"/>
    <property type="project" value="UniProtKB-SubCell"/>
</dbReference>
<dbReference type="InterPro" id="IPR004387">
    <property type="entry name" value="Pept_M50_Zn"/>
</dbReference>
<evidence type="ECO:0000256" key="8">
    <source>
        <dbReference type="ARBA" id="ARBA00022989"/>
    </source>
</evidence>
<name>A0A1F6WPR3_9BACT</name>
<evidence type="ECO:0000259" key="12">
    <source>
        <dbReference type="Pfam" id="PF02163"/>
    </source>
</evidence>
<dbReference type="GO" id="GO:0004222">
    <property type="term" value="F:metalloendopeptidase activity"/>
    <property type="evidence" value="ECO:0007669"/>
    <property type="project" value="InterPro"/>
</dbReference>
<keyword evidence="7" id="KW-0862">Zinc</keyword>
<comment type="subcellular location">
    <subcellularLocation>
        <location evidence="2">Membrane</location>
        <topology evidence="2">Multi-pass membrane protein</topology>
    </subcellularLocation>
</comment>
<keyword evidence="5 11" id="KW-0812">Transmembrane</keyword>
<feature type="domain" description="Peptidase M50" evidence="12">
    <location>
        <begin position="6"/>
        <end position="358"/>
    </location>
</feature>
<sequence length="371" mass="40234">MHIILFLLMLSVLVFVHELGHFLLAKWNGIRVDSFAIGFPPTLWQKKVGETTYKINLLLFGGYVSIFGENPDDASLSGPDSNRSMVTKSWWRQITVLIAGIIFNMLFAWFLLVLTLWIGAPMSARDSVLPIRDPHMTILSVLPDSPAENAGLHMGDKIESIEFFSNNYTEGATRNIVINHPSDTDATITAIRNSDRIMMNVTSPHAVKSHDVEIIPTTGILDTGTGKAIGITLDVVGTARASFFQGITHGFMQTVYMTGGMAKGLWGLITGSLSVKYITGPVGLVGIVGAASSVGLVSVLMLMAMISINLAIINIIPFPALDGGRILFVIIEKIKGSRIPPAISNTVNMIGFGILMLLMLLVTVKDVVHLF</sequence>
<evidence type="ECO:0000256" key="5">
    <source>
        <dbReference type="ARBA" id="ARBA00022692"/>
    </source>
</evidence>
<keyword evidence="6" id="KW-0378">Hydrolase</keyword>
<dbReference type="AlphaFoldDB" id="A0A1F6WPR3"/>
<keyword evidence="9" id="KW-0482">Metalloprotease</keyword>
<evidence type="ECO:0000256" key="4">
    <source>
        <dbReference type="ARBA" id="ARBA00022670"/>
    </source>
</evidence>
<protein>
    <recommendedName>
        <fullName evidence="12">Peptidase M50 domain-containing protein</fullName>
    </recommendedName>
</protein>
<keyword evidence="10 11" id="KW-0472">Membrane</keyword>
<comment type="similarity">
    <text evidence="3">Belongs to the peptidase M50B family.</text>
</comment>
<dbReference type="Pfam" id="PF02163">
    <property type="entry name" value="Peptidase_M50"/>
    <property type="match status" value="1"/>
</dbReference>
<dbReference type="Proteomes" id="UP000179448">
    <property type="component" value="Unassembled WGS sequence"/>
</dbReference>
<gene>
    <name evidence="13" type="ORF">A2997_01755</name>
</gene>
<comment type="caution">
    <text evidence="13">The sequence shown here is derived from an EMBL/GenBank/DDBJ whole genome shotgun (WGS) entry which is preliminary data.</text>
</comment>
<evidence type="ECO:0000256" key="9">
    <source>
        <dbReference type="ARBA" id="ARBA00023049"/>
    </source>
</evidence>
<evidence type="ECO:0000256" key="3">
    <source>
        <dbReference type="ARBA" id="ARBA00007931"/>
    </source>
</evidence>
<proteinExistence type="inferred from homology"/>
<accession>A0A1F6WPR3</accession>
<dbReference type="Gene3D" id="2.30.42.10">
    <property type="match status" value="1"/>
</dbReference>
<evidence type="ECO:0000313" key="14">
    <source>
        <dbReference type="Proteomes" id="UP000179448"/>
    </source>
</evidence>
<evidence type="ECO:0000256" key="2">
    <source>
        <dbReference type="ARBA" id="ARBA00004141"/>
    </source>
</evidence>
<evidence type="ECO:0000256" key="10">
    <source>
        <dbReference type="ARBA" id="ARBA00023136"/>
    </source>
</evidence>
<dbReference type="PANTHER" id="PTHR42837">
    <property type="entry name" value="REGULATOR OF SIGMA-E PROTEASE RSEP"/>
    <property type="match status" value="1"/>
</dbReference>
<reference evidence="13 14" key="1">
    <citation type="journal article" date="2016" name="Nat. Commun.">
        <title>Thousands of microbial genomes shed light on interconnected biogeochemical processes in an aquifer system.</title>
        <authorList>
            <person name="Anantharaman K."/>
            <person name="Brown C.T."/>
            <person name="Hug L.A."/>
            <person name="Sharon I."/>
            <person name="Castelle C.J."/>
            <person name="Probst A.J."/>
            <person name="Thomas B.C."/>
            <person name="Singh A."/>
            <person name="Wilkins M.J."/>
            <person name="Karaoz U."/>
            <person name="Brodie E.L."/>
            <person name="Williams K.H."/>
            <person name="Hubbard S.S."/>
            <person name="Banfield J.F."/>
        </authorList>
    </citation>
    <scope>NUCLEOTIDE SEQUENCE [LARGE SCALE GENOMIC DNA]</scope>
</reference>
<dbReference type="InterPro" id="IPR036034">
    <property type="entry name" value="PDZ_sf"/>
</dbReference>
<dbReference type="EMBL" id="MFUQ01000011">
    <property type="protein sequence ID" value="OGI83814.1"/>
    <property type="molecule type" value="Genomic_DNA"/>
</dbReference>
<evidence type="ECO:0000256" key="7">
    <source>
        <dbReference type="ARBA" id="ARBA00022833"/>
    </source>
</evidence>
<comment type="cofactor">
    <cofactor evidence="1">
        <name>Zn(2+)</name>
        <dbReference type="ChEBI" id="CHEBI:29105"/>
    </cofactor>
</comment>
<dbReference type="GO" id="GO:0006508">
    <property type="term" value="P:proteolysis"/>
    <property type="evidence" value="ECO:0007669"/>
    <property type="project" value="UniProtKB-KW"/>
</dbReference>
<keyword evidence="8 11" id="KW-1133">Transmembrane helix</keyword>
<feature type="transmembrane region" description="Helical" evidence="11">
    <location>
        <begin position="94"/>
        <end position="118"/>
    </location>
</feature>
<dbReference type="SUPFAM" id="SSF50156">
    <property type="entry name" value="PDZ domain-like"/>
    <property type="match status" value="1"/>
</dbReference>
<evidence type="ECO:0000256" key="11">
    <source>
        <dbReference type="SAM" id="Phobius"/>
    </source>
</evidence>
<evidence type="ECO:0000256" key="6">
    <source>
        <dbReference type="ARBA" id="ARBA00022801"/>
    </source>
</evidence>
<organism evidence="13 14">
    <name type="scientific">Candidatus Nomurabacteria bacterium RIFCSPLOWO2_01_FULL_36_10b</name>
    <dbReference type="NCBI Taxonomy" id="1801766"/>
    <lineage>
        <taxon>Bacteria</taxon>
        <taxon>Candidatus Nomuraibacteriota</taxon>
    </lineage>
</organism>
<dbReference type="STRING" id="1801766.A2997_01755"/>